<dbReference type="Proteomes" id="UP000676336">
    <property type="component" value="Unassembled WGS sequence"/>
</dbReference>
<evidence type="ECO:0000313" key="5">
    <source>
        <dbReference type="EMBL" id="CAF4145713.1"/>
    </source>
</evidence>
<protein>
    <submittedName>
        <fullName evidence="3">Uncharacterized protein</fullName>
    </submittedName>
</protein>
<evidence type="ECO:0000256" key="1">
    <source>
        <dbReference type="SAM" id="MobiDB-lite"/>
    </source>
</evidence>
<dbReference type="AlphaFoldDB" id="A0A816AIM3"/>
<sequence>MTRNLSSQSANWIPTSYATTFSSTIPNFEEATPYRVNPEGVKNYVKNRGSLNIGDWAIEGNRMSTTSATPLSTEQESNLPQPKVLGPDALRNYTKSRCSTPNLIYGNIQPPDPLYGMRVKKEGRANYEKNHNTEMKTLFESYGKLSLPIHSVPHTQGELATSLFYTHQEGQMGPIMNNYGHNSATPRPIPHVKGTAAEVNLQKGLGDSQLLQHDIDHYTPTPEPHVKGNQALFNYDMGQGHHVNDLFQQYGKLQQSARAPPKVKYDGVENLRKGQGDSMRKTLSQCPPTTRNMKRPQSVSYWS</sequence>
<dbReference type="Proteomes" id="UP000663834">
    <property type="component" value="Unassembled WGS sequence"/>
</dbReference>
<dbReference type="Proteomes" id="UP000663824">
    <property type="component" value="Unassembled WGS sequence"/>
</dbReference>
<evidence type="ECO:0000313" key="2">
    <source>
        <dbReference type="EMBL" id="CAF1356574.1"/>
    </source>
</evidence>
<feature type="region of interest" description="Disordered" evidence="1">
    <location>
        <begin position="272"/>
        <end position="303"/>
    </location>
</feature>
<accession>A0A816AIM3</accession>
<dbReference type="EMBL" id="CAJNRE010016310">
    <property type="protein sequence ID" value="CAF2145264.1"/>
    <property type="molecule type" value="Genomic_DNA"/>
</dbReference>
<evidence type="ECO:0000313" key="6">
    <source>
        <dbReference type="Proteomes" id="UP000663855"/>
    </source>
</evidence>
<dbReference type="Proteomes" id="UP000663855">
    <property type="component" value="Unassembled WGS sequence"/>
</dbReference>
<reference evidence="3" key="1">
    <citation type="submission" date="2021-02" db="EMBL/GenBank/DDBJ databases">
        <authorList>
            <person name="Nowell W R."/>
        </authorList>
    </citation>
    <scope>NUCLEOTIDE SEQUENCE</scope>
</reference>
<feature type="region of interest" description="Disordered" evidence="1">
    <location>
        <begin position="67"/>
        <end position="86"/>
    </location>
</feature>
<dbReference type="OrthoDB" id="6110468at2759"/>
<proteinExistence type="predicted"/>
<name>A0A816AIM3_9BILA</name>
<evidence type="ECO:0000313" key="4">
    <source>
        <dbReference type="EMBL" id="CAF2145264.1"/>
    </source>
</evidence>
<feature type="compositionally biased region" description="Polar residues" evidence="1">
    <location>
        <begin position="281"/>
        <end position="303"/>
    </location>
</feature>
<dbReference type="EMBL" id="CAJNOV010017007">
    <property type="protein sequence ID" value="CAF1598612.1"/>
    <property type="molecule type" value="Genomic_DNA"/>
</dbReference>
<dbReference type="EMBL" id="CAJNOW010002556">
    <property type="protein sequence ID" value="CAF1356574.1"/>
    <property type="molecule type" value="Genomic_DNA"/>
</dbReference>
<feature type="compositionally biased region" description="Polar residues" evidence="1">
    <location>
        <begin position="67"/>
        <end position="80"/>
    </location>
</feature>
<gene>
    <name evidence="3" type="ORF">CJN711_LOCUS34875</name>
    <name evidence="2" type="ORF">KQP761_LOCUS7515</name>
    <name evidence="4" type="ORF">MBJ925_LOCUS30190</name>
    <name evidence="5" type="ORF">SMN809_LOCUS19493</name>
</gene>
<dbReference type="EMBL" id="CAJOBI010009765">
    <property type="protein sequence ID" value="CAF4145713.1"/>
    <property type="molecule type" value="Genomic_DNA"/>
</dbReference>
<organism evidence="3 6">
    <name type="scientific">Rotaria magnacalcarata</name>
    <dbReference type="NCBI Taxonomy" id="392030"/>
    <lineage>
        <taxon>Eukaryota</taxon>
        <taxon>Metazoa</taxon>
        <taxon>Spiralia</taxon>
        <taxon>Gnathifera</taxon>
        <taxon>Rotifera</taxon>
        <taxon>Eurotatoria</taxon>
        <taxon>Bdelloidea</taxon>
        <taxon>Philodinida</taxon>
        <taxon>Philodinidae</taxon>
        <taxon>Rotaria</taxon>
    </lineage>
</organism>
<comment type="caution">
    <text evidence="3">The sequence shown here is derived from an EMBL/GenBank/DDBJ whole genome shotgun (WGS) entry which is preliminary data.</text>
</comment>
<evidence type="ECO:0000313" key="3">
    <source>
        <dbReference type="EMBL" id="CAF1598612.1"/>
    </source>
</evidence>